<dbReference type="EMBL" id="GBRH01283507">
    <property type="protein sequence ID" value="JAD14388.1"/>
    <property type="molecule type" value="Transcribed_RNA"/>
</dbReference>
<reference evidence="1" key="2">
    <citation type="journal article" date="2015" name="Data Brief">
        <title>Shoot transcriptome of the giant reed, Arundo donax.</title>
        <authorList>
            <person name="Barrero R.A."/>
            <person name="Guerrero F.D."/>
            <person name="Moolhuijzen P."/>
            <person name="Goolsby J.A."/>
            <person name="Tidwell J."/>
            <person name="Bellgard S.E."/>
            <person name="Bellgard M.I."/>
        </authorList>
    </citation>
    <scope>NUCLEOTIDE SEQUENCE</scope>
    <source>
        <tissue evidence="1">Shoot tissue taken approximately 20 cm above the soil surface</tissue>
    </source>
</reference>
<organism evidence="1">
    <name type="scientific">Arundo donax</name>
    <name type="common">Giant reed</name>
    <name type="synonym">Donax arundinaceus</name>
    <dbReference type="NCBI Taxonomy" id="35708"/>
    <lineage>
        <taxon>Eukaryota</taxon>
        <taxon>Viridiplantae</taxon>
        <taxon>Streptophyta</taxon>
        <taxon>Embryophyta</taxon>
        <taxon>Tracheophyta</taxon>
        <taxon>Spermatophyta</taxon>
        <taxon>Magnoliopsida</taxon>
        <taxon>Liliopsida</taxon>
        <taxon>Poales</taxon>
        <taxon>Poaceae</taxon>
        <taxon>PACMAD clade</taxon>
        <taxon>Arundinoideae</taxon>
        <taxon>Arundineae</taxon>
        <taxon>Arundo</taxon>
    </lineage>
</organism>
<protein>
    <submittedName>
        <fullName evidence="1">Uncharacterized protein</fullName>
    </submittedName>
</protein>
<sequence>MRMRPWRWLAASEALWRAERVGGEGGGSKVASVSMRRGGTLRRATKVLAMPNPGGMVVGMRAKAPVGLYSGDLGVGEGRDRADTGGTVEGLVSLAKTTRVQLWSG</sequence>
<evidence type="ECO:0000313" key="1">
    <source>
        <dbReference type="EMBL" id="JAD14388.1"/>
    </source>
</evidence>
<proteinExistence type="predicted"/>
<name>A0A0A8XP73_ARUDO</name>
<reference evidence="1" key="1">
    <citation type="submission" date="2014-09" db="EMBL/GenBank/DDBJ databases">
        <authorList>
            <person name="Magalhaes I.L.F."/>
            <person name="Oliveira U."/>
            <person name="Santos F.R."/>
            <person name="Vidigal T.H.D.A."/>
            <person name="Brescovit A.D."/>
            <person name="Santos A.J."/>
        </authorList>
    </citation>
    <scope>NUCLEOTIDE SEQUENCE</scope>
    <source>
        <tissue evidence="1">Shoot tissue taken approximately 20 cm above the soil surface</tissue>
    </source>
</reference>
<dbReference type="AlphaFoldDB" id="A0A0A8XP73"/>
<accession>A0A0A8XP73</accession>